<accession>A0AAJ8M5E3</accession>
<keyword evidence="4" id="KW-1185">Reference proteome</keyword>
<reference evidence="3" key="1">
    <citation type="submission" date="2013-07" db="EMBL/GenBank/DDBJ databases">
        <authorList>
            <consortium name="The Broad Institute Genome Sequencing Platform"/>
            <person name="Cuomo C."/>
            <person name="Litvintseva A."/>
            <person name="Chen Y."/>
            <person name="Heitman J."/>
            <person name="Sun S."/>
            <person name="Springer D."/>
            <person name="Dromer F."/>
            <person name="Young S.K."/>
            <person name="Zeng Q."/>
            <person name="Gargeya S."/>
            <person name="Fitzgerald M."/>
            <person name="Abouelleil A."/>
            <person name="Alvarado L."/>
            <person name="Berlin A.M."/>
            <person name="Chapman S.B."/>
            <person name="Dewar J."/>
            <person name="Goldberg J."/>
            <person name="Griggs A."/>
            <person name="Gujja S."/>
            <person name="Hansen M."/>
            <person name="Howarth C."/>
            <person name="Imamovic A."/>
            <person name="Larimer J."/>
            <person name="McCowan C."/>
            <person name="Murphy C."/>
            <person name="Pearson M."/>
            <person name="Priest M."/>
            <person name="Roberts A."/>
            <person name="Saif S."/>
            <person name="Shea T."/>
            <person name="Sykes S."/>
            <person name="Wortman J."/>
            <person name="Nusbaum C."/>
            <person name="Birren B."/>
        </authorList>
    </citation>
    <scope>NUCLEOTIDE SEQUENCE</scope>
    <source>
        <strain evidence="3">CBS 10118</strain>
    </source>
</reference>
<feature type="compositionally biased region" description="Gly residues" evidence="1">
    <location>
        <begin position="56"/>
        <end position="66"/>
    </location>
</feature>
<feature type="compositionally biased region" description="Gly residues" evidence="1">
    <location>
        <begin position="118"/>
        <end position="128"/>
    </location>
</feature>
<protein>
    <recommendedName>
        <fullName evidence="2">DUF7721 domain-containing protein</fullName>
    </recommendedName>
</protein>
<dbReference type="AlphaFoldDB" id="A0AAJ8M5E3"/>
<reference evidence="3" key="2">
    <citation type="submission" date="2024-02" db="EMBL/GenBank/DDBJ databases">
        <title>Comparative genomics of Cryptococcus and Kwoniella reveals pathogenesis evolution and contrasting modes of karyotype evolution via chromosome fusion or intercentromeric recombination.</title>
        <authorList>
            <person name="Coelho M.A."/>
            <person name="David-Palma M."/>
            <person name="Shea T."/>
            <person name="Bowers K."/>
            <person name="McGinley-Smith S."/>
            <person name="Mohammad A.W."/>
            <person name="Gnirke A."/>
            <person name="Yurkov A.M."/>
            <person name="Nowrousian M."/>
            <person name="Sun S."/>
            <person name="Cuomo C.A."/>
            <person name="Heitman J."/>
        </authorList>
    </citation>
    <scope>NUCLEOTIDE SEQUENCE</scope>
    <source>
        <strain evidence="3">CBS 10118</strain>
    </source>
</reference>
<dbReference type="GeneID" id="30208193"/>
<feature type="domain" description="DUF7721" evidence="2">
    <location>
        <begin position="134"/>
        <end position="215"/>
    </location>
</feature>
<dbReference type="PANTHER" id="PTHR39477:SF1">
    <property type="entry name" value="BETA-FLANKING PROTEIN"/>
    <property type="match status" value="1"/>
</dbReference>
<feature type="compositionally biased region" description="Low complexity" evidence="1">
    <location>
        <begin position="24"/>
        <end position="37"/>
    </location>
</feature>
<evidence type="ECO:0000313" key="3">
    <source>
        <dbReference type="EMBL" id="WVW78465.1"/>
    </source>
</evidence>
<dbReference type="Pfam" id="PF24845">
    <property type="entry name" value="DUF7721"/>
    <property type="match status" value="1"/>
</dbReference>
<dbReference type="InterPro" id="IPR056138">
    <property type="entry name" value="DUF7721"/>
</dbReference>
<evidence type="ECO:0000256" key="1">
    <source>
        <dbReference type="SAM" id="MobiDB-lite"/>
    </source>
</evidence>
<feature type="compositionally biased region" description="Low complexity" evidence="1">
    <location>
        <begin position="102"/>
        <end position="113"/>
    </location>
</feature>
<dbReference type="PANTHER" id="PTHR39477">
    <property type="entry name" value="CHROMOSOME 8, WHOLE GENOME SHOTGUN SEQUENCE"/>
    <property type="match status" value="1"/>
</dbReference>
<feature type="compositionally biased region" description="Basic and acidic residues" evidence="1">
    <location>
        <begin position="1"/>
        <end position="13"/>
    </location>
</feature>
<dbReference type="RefSeq" id="XP_065725148.1">
    <property type="nucleotide sequence ID" value="XM_065869076.1"/>
</dbReference>
<evidence type="ECO:0000313" key="4">
    <source>
        <dbReference type="Proteomes" id="UP000092730"/>
    </source>
</evidence>
<dbReference type="EMBL" id="CP144541">
    <property type="protein sequence ID" value="WVW78465.1"/>
    <property type="molecule type" value="Genomic_DNA"/>
</dbReference>
<organism evidence="3 4">
    <name type="scientific">Kwoniella bestiolae CBS 10118</name>
    <dbReference type="NCBI Taxonomy" id="1296100"/>
    <lineage>
        <taxon>Eukaryota</taxon>
        <taxon>Fungi</taxon>
        <taxon>Dikarya</taxon>
        <taxon>Basidiomycota</taxon>
        <taxon>Agaricomycotina</taxon>
        <taxon>Tremellomycetes</taxon>
        <taxon>Tremellales</taxon>
        <taxon>Cryptococcaceae</taxon>
        <taxon>Kwoniella</taxon>
    </lineage>
</organism>
<proteinExistence type="predicted"/>
<sequence>MDFLKKVAQEKLSDAFNGDDDNKQQGGYNNNNNNNQQGGYGGNQGGYGGNNNQQVGGYGGQGGYGGNQDQVPGGYGGGNEGGYGGNQGGYGGQQGGFGGGNNNQYGNTGGEQYNRPHGQGGAGGFGGGVPSINENTAVNAANQYASNGNENSSLFSTAMSFLGGMNKDDNDVDEDKVQRQHDQAYNQGNTGGMSANAIGSAAAMQALKMFTSGSGGGAAASSGGGDMQSKIIGMAMSEAAKLFDQSGGAAQGNKQDAVTSAGQTIMKLLIKSQFSGTTGGGNSGGLSGLMSMDKRTHQSMSTDIVPNDQLPRTQPSIPVSLIIDHPTKPLPVLPIEIIRLVLSNFTTYHDQERRALASYGLVSRQIKSVARPLLWKWVRLSPPTSHSQGDDHVVKRIKSTVQSIDTSRWTDELRAHISFL</sequence>
<feature type="compositionally biased region" description="Gly residues" evidence="1">
    <location>
        <begin position="38"/>
        <end position="49"/>
    </location>
</feature>
<name>A0AAJ8M5E3_9TREE</name>
<dbReference type="KEGG" id="kbi:30208193"/>
<feature type="region of interest" description="Disordered" evidence="1">
    <location>
        <begin position="1"/>
        <end position="128"/>
    </location>
</feature>
<feature type="compositionally biased region" description="Gly residues" evidence="1">
    <location>
        <begin position="73"/>
        <end position="101"/>
    </location>
</feature>
<gene>
    <name evidence="3" type="ORF">I302_100419</name>
</gene>
<dbReference type="Proteomes" id="UP000092730">
    <property type="component" value="Chromosome 1"/>
</dbReference>
<evidence type="ECO:0000259" key="2">
    <source>
        <dbReference type="Pfam" id="PF24845"/>
    </source>
</evidence>